<comment type="pathway">
    <text evidence="2">Nitrogen metabolism.</text>
</comment>
<dbReference type="PANTHER" id="PTHR43809">
    <property type="entry name" value="NITRITE REDUCTASE (NADH) LARGE SUBUNIT"/>
    <property type="match status" value="1"/>
</dbReference>
<dbReference type="EMBL" id="JBHTHR010001664">
    <property type="protein sequence ID" value="MFD0804435.1"/>
    <property type="molecule type" value="Genomic_DNA"/>
</dbReference>
<evidence type="ECO:0000256" key="1">
    <source>
        <dbReference type="ARBA" id="ARBA00001974"/>
    </source>
</evidence>
<protein>
    <submittedName>
        <fullName evidence="9">Nitrite reductase (NAD(P)H)</fullName>
    </submittedName>
</protein>
<dbReference type="Gene3D" id="3.50.50.60">
    <property type="entry name" value="FAD/NAD(P)-binding domain"/>
    <property type="match status" value="1"/>
</dbReference>
<dbReference type="PANTHER" id="PTHR43809:SF1">
    <property type="entry name" value="NITRITE REDUCTASE (NADH) LARGE SUBUNIT"/>
    <property type="match status" value="1"/>
</dbReference>
<dbReference type="InterPro" id="IPR052034">
    <property type="entry name" value="NasD-like"/>
</dbReference>
<keyword evidence="3" id="KW-0349">Heme</keyword>
<dbReference type="Proteomes" id="UP001596956">
    <property type="component" value="Unassembled WGS sequence"/>
</dbReference>
<dbReference type="Gene3D" id="3.30.390.30">
    <property type="match status" value="1"/>
</dbReference>
<comment type="cofactor">
    <cofactor evidence="1">
        <name>FAD</name>
        <dbReference type="ChEBI" id="CHEBI:57692"/>
    </cofactor>
</comment>
<feature type="non-terminal residue" evidence="9">
    <location>
        <position position="168"/>
    </location>
</feature>
<organism evidence="9 10">
    <name type="scientific">Streptomonospora algeriensis</name>
    <dbReference type="NCBI Taxonomy" id="995084"/>
    <lineage>
        <taxon>Bacteria</taxon>
        <taxon>Bacillati</taxon>
        <taxon>Actinomycetota</taxon>
        <taxon>Actinomycetes</taxon>
        <taxon>Streptosporangiales</taxon>
        <taxon>Nocardiopsidaceae</taxon>
        <taxon>Streptomonospora</taxon>
    </lineage>
</organism>
<evidence type="ECO:0000313" key="10">
    <source>
        <dbReference type="Proteomes" id="UP001596956"/>
    </source>
</evidence>
<keyword evidence="10" id="KW-1185">Reference proteome</keyword>
<proteinExistence type="predicted"/>
<dbReference type="SUPFAM" id="SSF51905">
    <property type="entry name" value="FAD/NAD(P)-binding domain"/>
    <property type="match status" value="1"/>
</dbReference>
<evidence type="ECO:0000256" key="2">
    <source>
        <dbReference type="ARBA" id="ARBA00004909"/>
    </source>
</evidence>
<feature type="domain" description="NADH-rubredoxin oxidoreductase C-terminal" evidence="8">
    <location>
        <begin position="1"/>
        <end position="68"/>
    </location>
</feature>
<evidence type="ECO:0000256" key="6">
    <source>
        <dbReference type="ARBA" id="ARBA00023004"/>
    </source>
</evidence>
<keyword evidence="4" id="KW-0479">Metal-binding</keyword>
<evidence type="ECO:0000256" key="5">
    <source>
        <dbReference type="ARBA" id="ARBA00023002"/>
    </source>
</evidence>
<keyword evidence="6" id="KW-0408">Iron</keyword>
<keyword evidence="5" id="KW-0560">Oxidoreductase</keyword>
<gene>
    <name evidence="9" type="ORF">ACFQZU_24380</name>
</gene>
<dbReference type="Pfam" id="PF18267">
    <property type="entry name" value="Rubredoxin_C"/>
    <property type="match status" value="1"/>
</dbReference>
<comment type="caution">
    <text evidence="9">The sequence shown here is derived from an EMBL/GenBank/DDBJ whole genome shotgun (WGS) entry which is preliminary data.</text>
</comment>
<evidence type="ECO:0000313" key="9">
    <source>
        <dbReference type="EMBL" id="MFD0804435.1"/>
    </source>
</evidence>
<dbReference type="InterPro" id="IPR016156">
    <property type="entry name" value="FAD/NAD-linked_Rdtase_dimer_sf"/>
</dbReference>
<accession>A0ABW3BN14</accession>
<evidence type="ECO:0000256" key="3">
    <source>
        <dbReference type="ARBA" id="ARBA00022617"/>
    </source>
</evidence>
<name>A0ABW3BN14_9ACTN</name>
<keyword evidence="7" id="KW-0411">Iron-sulfur</keyword>
<dbReference type="InterPro" id="IPR041575">
    <property type="entry name" value="Rubredoxin_C"/>
</dbReference>
<evidence type="ECO:0000259" key="8">
    <source>
        <dbReference type="Pfam" id="PF18267"/>
    </source>
</evidence>
<reference evidence="10" key="1">
    <citation type="journal article" date="2019" name="Int. J. Syst. Evol. Microbiol.">
        <title>The Global Catalogue of Microorganisms (GCM) 10K type strain sequencing project: providing services to taxonomists for standard genome sequencing and annotation.</title>
        <authorList>
            <consortium name="The Broad Institute Genomics Platform"/>
            <consortium name="The Broad Institute Genome Sequencing Center for Infectious Disease"/>
            <person name="Wu L."/>
            <person name="Ma J."/>
        </authorList>
    </citation>
    <scope>NUCLEOTIDE SEQUENCE [LARGE SCALE GENOMIC DNA]</scope>
    <source>
        <strain evidence="10">CCUG 63369</strain>
    </source>
</reference>
<feature type="non-terminal residue" evidence="9">
    <location>
        <position position="1"/>
    </location>
</feature>
<sequence length="168" mass="16751">STKLKLLGVDVPSFGDAQGTTEGALEVVLNDAPGRRYAKLVVSDDATTLLGGVLVGDASAYAGLRPLVGRELPGDPLDLIAGDRGGVAIDSTCRTSGRRIYAVGECASAQGTVYGLVAPGNAMAEVAADNLAGGRAAFTGGDTSTKLKLLGVDVPSFGDAQGTTEGAL</sequence>
<dbReference type="InterPro" id="IPR036188">
    <property type="entry name" value="FAD/NAD-bd_sf"/>
</dbReference>
<evidence type="ECO:0000256" key="7">
    <source>
        <dbReference type="ARBA" id="ARBA00023014"/>
    </source>
</evidence>
<evidence type="ECO:0000256" key="4">
    <source>
        <dbReference type="ARBA" id="ARBA00022723"/>
    </source>
</evidence>